<dbReference type="InterPro" id="IPR001900">
    <property type="entry name" value="RNase_II/R"/>
</dbReference>
<dbReference type="InterPro" id="IPR057324">
    <property type="entry name" value="WH_RNase_II"/>
</dbReference>
<dbReference type="GO" id="GO:0003723">
    <property type="term" value="F:RNA binding"/>
    <property type="evidence" value="ECO:0007669"/>
    <property type="project" value="InterPro"/>
</dbReference>
<name>A0A1J0AFM8_9CYAN</name>
<evidence type="ECO:0000313" key="2">
    <source>
        <dbReference type="EMBL" id="APB34738.1"/>
    </source>
</evidence>
<dbReference type="InterPro" id="IPR012340">
    <property type="entry name" value="NA-bd_OB-fold"/>
</dbReference>
<dbReference type="EC" id="3.1.13.1" evidence="2"/>
<dbReference type="Proteomes" id="UP000180235">
    <property type="component" value="Chromosome"/>
</dbReference>
<dbReference type="Pfam" id="PF25255">
    <property type="entry name" value="WHD_RNase_II"/>
    <property type="match status" value="1"/>
</dbReference>
<proteinExistence type="predicted"/>
<dbReference type="SMART" id="SM00955">
    <property type="entry name" value="RNB"/>
    <property type="match status" value="1"/>
</dbReference>
<dbReference type="AlphaFoldDB" id="A0A1J0AFM8"/>
<dbReference type="InterPro" id="IPR056403">
    <property type="entry name" value="RNase_II_barrel"/>
</dbReference>
<keyword evidence="2" id="KW-0378">Hydrolase</keyword>
<dbReference type="KEGG" id="glt:GlitD10_2404"/>
<dbReference type="Pfam" id="PF00773">
    <property type="entry name" value="RNB"/>
    <property type="match status" value="1"/>
</dbReference>
<dbReference type="Pfam" id="PF23161">
    <property type="entry name" value="HTH_RNase_II"/>
    <property type="match status" value="1"/>
</dbReference>
<dbReference type="InterPro" id="IPR050180">
    <property type="entry name" value="RNR_Ribonuclease"/>
</dbReference>
<dbReference type="SUPFAM" id="SSF50249">
    <property type="entry name" value="Nucleic acid-binding proteins"/>
    <property type="match status" value="1"/>
</dbReference>
<organism evidence="2 3">
    <name type="scientific">Gloeomargarita lithophora Alchichica-D10</name>
    <dbReference type="NCBI Taxonomy" id="1188229"/>
    <lineage>
        <taxon>Bacteria</taxon>
        <taxon>Bacillati</taxon>
        <taxon>Cyanobacteriota</taxon>
        <taxon>Cyanophyceae</taxon>
        <taxon>Gloeomargaritales</taxon>
        <taxon>Gloeomargaritaceae</taxon>
        <taxon>Gloeomargarita</taxon>
    </lineage>
</organism>
<dbReference type="EMBL" id="CP017675">
    <property type="protein sequence ID" value="APB34738.1"/>
    <property type="molecule type" value="Genomic_DNA"/>
</dbReference>
<dbReference type="GO" id="GO:0000932">
    <property type="term" value="C:P-body"/>
    <property type="evidence" value="ECO:0007669"/>
    <property type="project" value="TreeGrafter"/>
</dbReference>
<dbReference type="GO" id="GO:0008859">
    <property type="term" value="F:exoribonuclease II activity"/>
    <property type="evidence" value="ECO:0007669"/>
    <property type="project" value="UniProtKB-EC"/>
</dbReference>
<reference evidence="2 3" key="1">
    <citation type="submission" date="2016-10" db="EMBL/GenBank/DDBJ databases">
        <title>Description of Gloeomargarita lithophora gen. nov., sp. nov., a thylakoid-bearing basal-branching cyanobacterium with intracellular carbonates, and proposal for Gloeomargaritales ord. nov.</title>
        <authorList>
            <person name="Moreira D."/>
            <person name="Tavera R."/>
            <person name="Benzerara K."/>
            <person name="Skouri-Panet F."/>
            <person name="Couradeau E."/>
            <person name="Gerard E."/>
            <person name="Loussert C."/>
            <person name="Novelo E."/>
            <person name="Zivanovic Y."/>
            <person name="Lopez-Garcia P."/>
        </authorList>
    </citation>
    <scope>NUCLEOTIDE SEQUENCE [LARGE SCALE GENOMIC DNA]</scope>
    <source>
        <strain evidence="2 3">D10</strain>
    </source>
</reference>
<dbReference type="Pfam" id="PF23163">
    <property type="entry name" value="CSD_RNase_II"/>
    <property type="match status" value="1"/>
</dbReference>
<dbReference type="STRING" id="1188229.GlitD10_2404"/>
<gene>
    <name evidence="2" type="primary">rnb</name>
    <name evidence="2" type="ORF">GlitD10_2404</name>
</gene>
<dbReference type="InterPro" id="IPR056404">
    <property type="entry name" value="HTH_RNase_II"/>
</dbReference>
<feature type="domain" description="RNB" evidence="1">
    <location>
        <begin position="264"/>
        <end position="554"/>
    </location>
</feature>
<dbReference type="GO" id="GO:0006402">
    <property type="term" value="P:mRNA catabolic process"/>
    <property type="evidence" value="ECO:0007669"/>
    <property type="project" value="TreeGrafter"/>
</dbReference>
<evidence type="ECO:0000259" key="1">
    <source>
        <dbReference type="SMART" id="SM00955"/>
    </source>
</evidence>
<evidence type="ECO:0000313" key="3">
    <source>
        <dbReference type="Proteomes" id="UP000180235"/>
    </source>
</evidence>
<protein>
    <submittedName>
        <fullName evidence="2">Exoribonuclease II</fullName>
        <ecNumber evidence="2">3.1.13.1</ecNumber>
    </submittedName>
</protein>
<dbReference type="PANTHER" id="PTHR23355:SF42">
    <property type="entry name" value="RIBONUCLEASE II, CHLOROPLASTIC_MITOCHONDRIAL"/>
    <property type="match status" value="1"/>
</dbReference>
<dbReference type="OrthoDB" id="9764149at2"/>
<dbReference type="PANTHER" id="PTHR23355">
    <property type="entry name" value="RIBONUCLEASE"/>
    <property type="match status" value="1"/>
</dbReference>
<sequence length="663" mass="75449">MDKGTLIEFHTDGDTRLGVIQRPDGKKNWVASDAQGRNYSLHPRQISFTVAGQTYLSEDIPDFVQAAHPYQDPEALELAWELLSPDHRLTNPQELAHLIFSQSDPPICYAVHRLLSEDRIFFKQKGEYYEPRSPQQVQDIRHQLEKEAQKQAEASTFYSKIERALQGENLTWSAKERHLLEQLEQFVILEGQESRLVAELLSQLARPVTPTGAQELLVRLGWWHPHENLALRRSSLPTTFPPSVVEAATMRVEDPHTDPDAPWRVDLTALKVYTIDDISTKEIDDGLSWECLADGDERLWIHIADPGRWLTPGDILDQEARRRSTSVYLPTGVIPMFPEGLATGPMSLQQGQTCCALSFGVILHPSGEIRDFQITASWVRPTYRLTYEDVDELLQLQVEREQELLHLSQWAQRRLDWRLAQGAIQIQMPEADIKVTDDQVEVQVQNHSPARFLVAEMMILAGEVTARYAQSAGLAMPFRSQPQPELPREEELLQLPGGPVRTCAIRRCLTKSEVSTTPGRHASLGLSAYVQATSPIRRYGDLLAHWQLKAHLRGEAPVFAAAELQSILQTVTATTQEASLVERQTNRYWSLEYLRRHGEGVWTGLILRWLREDSDLVLVLLEELGLELGMRVQRAVKLGEQIQVQITHVDPYRDVIHLREVSR</sequence>
<accession>A0A1J0AFM8</accession>
<dbReference type="RefSeq" id="WP_071455871.1">
    <property type="nucleotide sequence ID" value="NZ_CP017675.1"/>
</dbReference>
<keyword evidence="3" id="KW-1185">Reference proteome</keyword>